<protein>
    <recommendedName>
        <fullName evidence="4">F-box domain-containing protein</fullName>
    </recommendedName>
</protein>
<keyword evidence="6" id="KW-1185">Reference proteome</keyword>
<keyword evidence="2 3" id="KW-0040">ANK repeat</keyword>
<dbReference type="SUPFAM" id="SSF81383">
    <property type="entry name" value="F-box domain"/>
    <property type="match status" value="1"/>
</dbReference>
<feature type="repeat" description="ANK" evidence="3">
    <location>
        <begin position="409"/>
        <end position="435"/>
    </location>
</feature>
<dbReference type="PROSITE" id="PS50297">
    <property type="entry name" value="ANK_REP_REGION"/>
    <property type="match status" value="3"/>
</dbReference>
<gene>
    <name evidence="5" type="ORF">FE257_009223</name>
</gene>
<evidence type="ECO:0000313" key="5">
    <source>
        <dbReference type="EMBL" id="KAF9888228.1"/>
    </source>
</evidence>
<dbReference type="SMART" id="SM00248">
    <property type="entry name" value="ANK"/>
    <property type="match status" value="9"/>
</dbReference>
<accession>A0AAD4CM13</accession>
<reference evidence="5" key="1">
    <citation type="journal article" date="2019" name="Beilstein J. Org. Chem.">
        <title>Nanangenines: drimane sesquiterpenoids as the dominant metabolite cohort of a novel Australian fungus, Aspergillus nanangensis.</title>
        <authorList>
            <person name="Lacey H.J."/>
            <person name="Gilchrist C.L.M."/>
            <person name="Crombie A."/>
            <person name="Kalaitzis J.A."/>
            <person name="Vuong D."/>
            <person name="Rutledge P.J."/>
            <person name="Turner P."/>
            <person name="Pitt J.I."/>
            <person name="Lacey E."/>
            <person name="Chooi Y.H."/>
            <person name="Piggott A.M."/>
        </authorList>
    </citation>
    <scope>NUCLEOTIDE SEQUENCE</scope>
    <source>
        <strain evidence="5">MST-FP2251</strain>
    </source>
</reference>
<dbReference type="InterPro" id="IPR002110">
    <property type="entry name" value="Ankyrin_rpt"/>
</dbReference>
<dbReference type="InterPro" id="IPR036047">
    <property type="entry name" value="F-box-like_dom_sf"/>
</dbReference>
<evidence type="ECO:0000313" key="6">
    <source>
        <dbReference type="Proteomes" id="UP001194746"/>
    </source>
</evidence>
<evidence type="ECO:0000256" key="2">
    <source>
        <dbReference type="ARBA" id="ARBA00023043"/>
    </source>
</evidence>
<evidence type="ECO:0000259" key="4">
    <source>
        <dbReference type="Pfam" id="PF12937"/>
    </source>
</evidence>
<dbReference type="Pfam" id="PF12796">
    <property type="entry name" value="Ank_2"/>
    <property type="match status" value="3"/>
</dbReference>
<dbReference type="PROSITE" id="PS50088">
    <property type="entry name" value="ANK_REPEAT"/>
    <property type="match status" value="3"/>
</dbReference>
<dbReference type="EMBL" id="VCAU01000050">
    <property type="protein sequence ID" value="KAF9888228.1"/>
    <property type="molecule type" value="Genomic_DNA"/>
</dbReference>
<feature type="repeat" description="ANK" evidence="3">
    <location>
        <begin position="125"/>
        <end position="157"/>
    </location>
</feature>
<dbReference type="Gene3D" id="1.25.40.20">
    <property type="entry name" value="Ankyrin repeat-containing domain"/>
    <property type="match status" value="3"/>
</dbReference>
<dbReference type="Pfam" id="PF12937">
    <property type="entry name" value="F-box-like"/>
    <property type="match status" value="1"/>
</dbReference>
<feature type="repeat" description="ANK" evidence="3">
    <location>
        <begin position="225"/>
        <end position="257"/>
    </location>
</feature>
<dbReference type="PANTHER" id="PTHR24166:SF48">
    <property type="entry name" value="PROTEIN VAPYRIN"/>
    <property type="match status" value="1"/>
</dbReference>
<dbReference type="InterPro" id="IPR036770">
    <property type="entry name" value="Ankyrin_rpt-contain_sf"/>
</dbReference>
<dbReference type="PANTHER" id="PTHR24166">
    <property type="entry name" value="ROLLING PEBBLES, ISOFORM B"/>
    <property type="match status" value="1"/>
</dbReference>
<sequence>MSFLERLPDELILNIASMASESSLSALARTNQRLHAICDPCLYRQNVLYGESSAMDWAAKRGMLEIFQKSLDAGAPLLVDAAMAESDNIPSVRSHPLISAAEGGHEDMVQFILDRGVSPDLQISSGYTALSVAVLYGYTSLVRLLLDHGARQDILDRMDCRPLQHASAHYFQRIAEMLIVNLRQRDDDFFRELAKETMLDAVRHNNVAIIHLFIEHGVDVNYIHDNETPLGIAAAEGEIELVRLFLDNGADENLLRDPQYTNAPLSDAVLGEHVEVCEALVRGTTNLHRTRALSFAVREGYEEIVEMLLDKGTPPDFRQADIPGPPGPYYDHEAWAQPLQFAVQLGNWWLTGLLLQHGADANIECVEWPIRGAGVSYNRVIFSAVTAEQEDMVDLLLAYGAETNIADVRGRSLLSHAVVTGNESIIKSLLDHGANPHHAIVISGKNLRSLGRMKESTRLLLQEAESKWAEKL</sequence>
<dbReference type="InterPro" id="IPR001810">
    <property type="entry name" value="F-box_dom"/>
</dbReference>
<proteinExistence type="predicted"/>
<dbReference type="AlphaFoldDB" id="A0AAD4CM13"/>
<organism evidence="5 6">
    <name type="scientific">Aspergillus nanangensis</name>
    <dbReference type="NCBI Taxonomy" id="2582783"/>
    <lineage>
        <taxon>Eukaryota</taxon>
        <taxon>Fungi</taxon>
        <taxon>Dikarya</taxon>
        <taxon>Ascomycota</taxon>
        <taxon>Pezizomycotina</taxon>
        <taxon>Eurotiomycetes</taxon>
        <taxon>Eurotiomycetidae</taxon>
        <taxon>Eurotiales</taxon>
        <taxon>Aspergillaceae</taxon>
        <taxon>Aspergillus</taxon>
        <taxon>Aspergillus subgen. Circumdati</taxon>
    </lineage>
</organism>
<dbReference type="SUPFAM" id="SSF48403">
    <property type="entry name" value="Ankyrin repeat"/>
    <property type="match status" value="1"/>
</dbReference>
<evidence type="ECO:0000256" key="1">
    <source>
        <dbReference type="ARBA" id="ARBA00022737"/>
    </source>
</evidence>
<keyword evidence="1" id="KW-0677">Repeat</keyword>
<dbReference type="InterPro" id="IPR050889">
    <property type="entry name" value="Dendritic_Spine_Reg/Scaffold"/>
</dbReference>
<reference evidence="5" key="2">
    <citation type="submission" date="2020-02" db="EMBL/GenBank/DDBJ databases">
        <authorList>
            <person name="Gilchrist C.L.M."/>
            <person name="Chooi Y.-H."/>
        </authorList>
    </citation>
    <scope>NUCLEOTIDE SEQUENCE</scope>
    <source>
        <strain evidence="5">MST-FP2251</strain>
    </source>
</reference>
<feature type="domain" description="F-box" evidence="4">
    <location>
        <begin position="4"/>
        <end position="45"/>
    </location>
</feature>
<evidence type="ECO:0000256" key="3">
    <source>
        <dbReference type="PROSITE-ProRule" id="PRU00023"/>
    </source>
</evidence>
<dbReference type="Proteomes" id="UP001194746">
    <property type="component" value="Unassembled WGS sequence"/>
</dbReference>
<comment type="caution">
    <text evidence="5">The sequence shown here is derived from an EMBL/GenBank/DDBJ whole genome shotgun (WGS) entry which is preliminary data.</text>
</comment>
<name>A0AAD4CM13_ASPNN</name>